<evidence type="ECO:0000313" key="3">
    <source>
        <dbReference type="Proteomes" id="UP000011531"/>
    </source>
</evidence>
<protein>
    <submittedName>
        <fullName evidence="2">Uncharacterized protein</fullName>
    </submittedName>
</protein>
<dbReference type="AlphaFoldDB" id="L9XMR4"/>
<keyword evidence="1" id="KW-1133">Transmembrane helix</keyword>
<reference evidence="2 3" key="1">
    <citation type="journal article" date="2014" name="PLoS Genet.">
        <title>Phylogenetically driven sequencing of extremely halophilic archaea reveals strategies for static and dynamic osmo-response.</title>
        <authorList>
            <person name="Becker E.A."/>
            <person name="Seitzer P.M."/>
            <person name="Tritt A."/>
            <person name="Larsen D."/>
            <person name="Krusor M."/>
            <person name="Yao A.I."/>
            <person name="Wu D."/>
            <person name="Madern D."/>
            <person name="Eisen J.A."/>
            <person name="Darling A.E."/>
            <person name="Facciotti M.T."/>
        </authorList>
    </citation>
    <scope>NUCLEOTIDE SEQUENCE [LARGE SCALE GENOMIC DNA]</scope>
    <source>
        <strain evidence="2 3">DSM 18795</strain>
    </source>
</reference>
<proteinExistence type="predicted"/>
<sequence>MHDSVSHRFIESLIFVLFCQFTNFFFGLFPMLIERNFENRAVEMLVLFEYNTFPLQLFFQPSKCNLDVLALFRLNVQCG</sequence>
<keyword evidence="1" id="KW-0472">Membrane</keyword>
<gene>
    <name evidence="2" type="ORF">C492_08955</name>
</gene>
<feature type="transmembrane region" description="Helical" evidence="1">
    <location>
        <begin position="12"/>
        <end position="33"/>
    </location>
</feature>
<organism evidence="2 3">
    <name type="scientific">Natronococcus jeotgali DSM 18795</name>
    <dbReference type="NCBI Taxonomy" id="1227498"/>
    <lineage>
        <taxon>Archaea</taxon>
        <taxon>Methanobacteriati</taxon>
        <taxon>Methanobacteriota</taxon>
        <taxon>Stenosarchaea group</taxon>
        <taxon>Halobacteria</taxon>
        <taxon>Halobacteriales</taxon>
        <taxon>Natrialbaceae</taxon>
        <taxon>Natronococcus</taxon>
    </lineage>
</organism>
<keyword evidence="3" id="KW-1185">Reference proteome</keyword>
<evidence type="ECO:0000313" key="2">
    <source>
        <dbReference type="EMBL" id="ELY61953.1"/>
    </source>
</evidence>
<dbReference type="Proteomes" id="UP000011531">
    <property type="component" value="Unassembled WGS sequence"/>
</dbReference>
<evidence type="ECO:0000256" key="1">
    <source>
        <dbReference type="SAM" id="Phobius"/>
    </source>
</evidence>
<comment type="caution">
    <text evidence="2">The sequence shown here is derived from an EMBL/GenBank/DDBJ whole genome shotgun (WGS) entry which is preliminary data.</text>
</comment>
<keyword evidence="1" id="KW-0812">Transmembrane</keyword>
<dbReference type="EMBL" id="AOIA01000079">
    <property type="protein sequence ID" value="ELY61953.1"/>
    <property type="molecule type" value="Genomic_DNA"/>
</dbReference>
<name>L9XMR4_9EURY</name>
<accession>L9XMR4</accession>